<dbReference type="Proteomes" id="UP000711178">
    <property type="component" value="Unassembled WGS sequence"/>
</dbReference>
<reference evidence="7 8" key="1">
    <citation type="submission" date="2021-05" db="EMBL/GenBank/DDBJ databases">
        <title>Draft Whole Genome Sequencing Of Biosensor Chromobacterium violaceum Strain CV026 Reveals A Regulatory RNA In Chromobacterium violaceum Phenotype Regulatory Network.</title>
        <authorList>
            <person name="Hong K.W."/>
            <person name="Chan K.G."/>
            <person name="Chang C.-Y."/>
        </authorList>
    </citation>
    <scope>NUCLEOTIDE SEQUENCE [LARGE SCALE GENOMIC DNA]</scope>
    <source>
        <strain evidence="7 8">ATCC 31532</strain>
    </source>
</reference>
<keyword evidence="3" id="KW-0807">Transducer</keyword>
<dbReference type="PANTHER" id="PTHR43531:SF11">
    <property type="entry name" value="METHYL-ACCEPTING CHEMOTAXIS PROTEIN 3"/>
    <property type="match status" value="1"/>
</dbReference>
<comment type="similarity">
    <text evidence="2">Belongs to the methyl-accepting chemotaxis (MCP) protein family.</text>
</comment>
<feature type="transmembrane region" description="Helical" evidence="4">
    <location>
        <begin position="192"/>
        <end position="212"/>
    </location>
</feature>
<keyword evidence="4" id="KW-1133">Transmembrane helix</keyword>
<feature type="transmembrane region" description="Helical" evidence="4">
    <location>
        <begin position="6"/>
        <end position="27"/>
    </location>
</feature>
<dbReference type="InterPro" id="IPR004089">
    <property type="entry name" value="MCPsignal_dom"/>
</dbReference>
<name>A0ABS7FB50_9NEIS</name>
<dbReference type="PANTHER" id="PTHR43531">
    <property type="entry name" value="PROTEIN ICFG"/>
    <property type="match status" value="1"/>
</dbReference>
<organism evidence="7 8">
    <name type="scientific">Chromobacterium subtsugae</name>
    <dbReference type="NCBI Taxonomy" id="251747"/>
    <lineage>
        <taxon>Bacteria</taxon>
        <taxon>Pseudomonadati</taxon>
        <taxon>Pseudomonadota</taxon>
        <taxon>Betaproteobacteria</taxon>
        <taxon>Neisseriales</taxon>
        <taxon>Chromobacteriaceae</taxon>
        <taxon>Chromobacterium</taxon>
    </lineage>
</organism>
<dbReference type="SMART" id="SM00283">
    <property type="entry name" value="MA"/>
    <property type="match status" value="1"/>
</dbReference>
<keyword evidence="4" id="KW-0472">Membrane</keyword>
<evidence type="ECO:0000256" key="4">
    <source>
        <dbReference type="SAM" id="Phobius"/>
    </source>
</evidence>
<dbReference type="SUPFAM" id="SSF58104">
    <property type="entry name" value="Methyl-accepting chemotaxis protein (MCP) signaling domain"/>
    <property type="match status" value="1"/>
</dbReference>
<evidence type="ECO:0000313" key="8">
    <source>
        <dbReference type="Proteomes" id="UP000711178"/>
    </source>
</evidence>
<evidence type="ECO:0000259" key="6">
    <source>
        <dbReference type="PROSITE" id="PS50885"/>
    </source>
</evidence>
<comment type="caution">
    <text evidence="7">The sequence shown here is derived from an EMBL/GenBank/DDBJ whole genome shotgun (WGS) entry which is preliminary data.</text>
</comment>
<evidence type="ECO:0000256" key="3">
    <source>
        <dbReference type="PROSITE-ProRule" id="PRU00284"/>
    </source>
</evidence>
<keyword evidence="4" id="KW-0812">Transmembrane</keyword>
<feature type="domain" description="HAMP" evidence="6">
    <location>
        <begin position="225"/>
        <end position="268"/>
    </location>
</feature>
<dbReference type="PROSITE" id="PS50111">
    <property type="entry name" value="CHEMOTAXIS_TRANSDUC_2"/>
    <property type="match status" value="1"/>
</dbReference>
<sequence length="513" mass="55155">MKTRLVALGVINLSTLLLLVVAGIYQLSAMNRDMERQLNHVAQQSRINRSVQLANLHFKIQVQEWKDILLRGNAPADYQRHFNAFQAEGRTVDQTLEQAAQLQKDSGQDSSALNAILQQHSQLDSRYRAALASFRQSDRLSGQTVDRLVQGQDRDMTEQLLNASAAIQDGFERLLRDQIAESRSHYRDERGWFIAAALLSLAALAAAIIYIGRSLFRQVGGEPAEVAAIAKRVAAGDLTVRVAPRPGDDISVLAAMAQMVRQLTGVIEELGSNAESLNLTSEEVSASAQALSQSASQQAASLEETSASVEEIAATVAQNSDNAGITNEMAGKAAEDAGQGSQAVGQTVSAIREIARQIDIIDDIAYQTNLLALNAAIEAAHAGKQGKGFTVVAAEVRKLAEHCRTAARDIGKLAVDSVALAEQAGGLLGQMLPSIRKTADLVQEITMASKEQSEGLMQINTAVCQLSMTTQLSASTSEELSSTADQLNSQALRLKQMMAFFKTRRAADAPPHD</sequence>
<dbReference type="InterPro" id="IPR051310">
    <property type="entry name" value="MCP_chemotaxis"/>
</dbReference>
<evidence type="ECO:0000313" key="7">
    <source>
        <dbReference type="EMBL" id="MBW8287307.1"/>
    </source>
</evidence>
<dbReference type="InterPro" id="IPR004090">
    <property type="entry name" value="Chemotax_Me-accpt_rcpt"/>
</dbReference>
<dbReference type="PRINTS" id="PR00260">
    <property type="entry name" value="CHEMTRNSDUCR"/>
</dbReference>
<protein>
    <recommendedName>
        <fullName evidence="9">Chemotaxis protein</fullName>
    </recommendedName>
</protein>
<evidence type="ECO:0000259" key="5">
    <source>
        <dbReference type="PROSITE" id="PS50111"/>
    </source>
</evidence>
<evidence type="ECO:0008006" key="9">
    <source>
        <dbReference type="Google" id="ProtNLM"/>
    </source>
</evidence>
<keyword evidence="8" id="KW-1185">Reference proteome</keyword>
<dbReference type="InterPro" id="IPR003660">
    <property type="entry name" value="HAMP_dom"/>
</dbReference>
<accession>A0ABS7FB50</accession>
<keyword evidence="1" id="KW-0145">Chemotaxis</keyword>
<feature type="domain" description="Methyl-accepting transducer" evidence="5">
    <location>
        <begin position="273"/>
        <end position="488"/>
    </location>
</feature>
<dbReference type="PROSITE" id="PS50885">
    <property type="entry name" value="HAMP"/>
    <property type="match status" value="1"/>
</dbReference>
<gene>
    <name evidence="7" type="ORF">KIF53_06660</name>
</gene>
<proteinExistence type="inferred from homology"/>
<dbReference type="Gene3D" id="1.10.287.950">
    <property type="entry name" value="Methyl-accepting chemotaxis protein"/>
    <property type="match status" value="1"/>
</dbReference>
<dbReference type="Pfam" id="PF00015">
    <property type="entry name" value="MCPsignal"/>
    <property type="match status" value="1"/>
</dbReference>
<evidence type="ECO:0000256" key="2">
    <source>
        <dbReference type="ARBA" id="ARBA00029447"/>
    </source>
</evidence>
<evidence type="ECO:0000256" key="1">
    <source>
        <dbReference type="ARBA" id="ARBA00022500"/>
    </source>
</evidence>
<dbReference type="EMBL" id="JAHDTB010000004">
    <property type="protein sequence ID" value="MBW8287307.1"/>
    <property type="molecule type" value="Genomic_DNA"/>
</dbReference>